<dbReference type="VEuPathDB" id="FungiDB:FOXG_09647"/>
<dbReference type="Proteomes" id="UP000009097">
    <property type="component" value="Unassembled WGS sequence"/>
</dbReference>
<evidence type="ECO:0000256" key="11">
    <source>
        <dbReference type="ARBA" id="ARBA00047174"/>
    </source>
</evidence>
<evidence type="ECO:0000256" key="8">
    <source>
        <dbReference type="ARBA" id="ARBA00023326"/>
    </source>
</evidence>
<feature type="region of interest" description="Disordered" evidence="12">
    <location>
        <begin position="308"/>
        <end position="388"/>
    </location>
</feature>
<comment type="similarity">
    <text evidence="9">Belongs to the polysaccharide monooxygenase AA9 family.</text>
</comment>
<keyword evidence="3" id="KW-0964">Secreted</keyword>
<feature type="domain" description="Auxiliary Activity family 9 catalytic" evidence="13">
    <location>
        <begin position="79"/>
        <end position="292"/>
    </location>
</feature>
<keyword evidence="8" id="KW-0624">Polysaccharide degradation</keyword>
<dbReference type="InterPro" id="IPR049892">
    <property type="entry name" value="AA9"/>
</dbReference>
<evidence type="ECO:0000313" key="15">
    <source>
        <dbReference type="Proteomes" id="UP000009097"/>
    </source>
</evidence>
<dbReference type="OrthoDB" id="3496539at2759"/>
<evidence type="ECO:0000259" key="13">
    <source>
        <dbReference type="Pfam" id="PF03443"/>
    </source>
</evidence>
<evidence type="ECO:0000256" key="3">
    <source>
        <dbReference type="ARBA" id="ARBA00022525"/>
    </source>
</evidence>
<dbReference type="EMBL" id="DS231707">
    <property type="protein sequence ID" value="KNB08965.1"/>
    <property type="molecule type" value="Genomic_DNA"/>
</dbReference>
<dbReference type="AlphaFoldDB" id="A0A0J9VD59"/>
<comment type="catalytic activity">
    <reaction evidence="10">
        <text>[(1-&gt;4)-beta-D-glucosyl]n+m + reduced acceptor + O2 = 4-dehydro-beta-D-glucosyl-[(1-&gt;4)-beta-D-glucosyl]n-1 + [(1-&gt;4)-beta-D-glucosyl]m + acceptor + H2O.</text>
        <dbReference type="EC" id="1.14.99.56"/>
    </reaction>
</comment>
<dbReference type="GO" id="GO:0030245">
    <property type="term" value="P:cellulose catabolic process"/>
    <property type="evidence" value="ECO:0007669"/>
    <property type="project" value="UniProtKB-KW"/>
</dbReference>
<proteinExistence type="inferred from homology"/>
<feature type="compositionally biased region" description="Low complexity" evidence="12">
    <location>
        <begin position="327"/>
        <end position="362"/>
    </location>
</feature>
<comment type="subcellular location">
    <subcellularLocation>
        <location evidence="2">Secreted</location>
    </subcellularLocation>
</comment>
<evidence type="ECO:0000256" key="9">
    <source>
        <dbReference type="ARBA" id="ARBA00044502"/>
    </source>
</evidence>
<evidence type="ECO:0000256" key="5">
    <source>
        <dbReference type="ARBA" id="ARBA00023001"/>
    </source>
</evidence>
<dbReference type="PANTHER" id="PTHR33353">
    <property type="entry name" value="PUTATIVE (AFU_ORTHOLOGUE AFUA_1G12560)-RELATED"/>
    <property type="match status" value="1"/>
</dbReference>
<organism evidence="14 15">
    <name type="scientific">Fusarium oxysporum f. sp. lycopersici (strain 4287 / CBS 123668 / FGSC 9935 / NRRL 34936)</name>
    <name type="common">Fusarium vascular wilt of tomato</name>
    <dbReference type="NCBI Taxonomy" id="426428"/>
    <lineage>
        <taxon>Eukaryota</taxon>
        <taxon>Fungi</taxon>
        <taxon>Dikarya</taxon>
        <taxon>Ascomycota</taxon>
        <taxon>Pezizomycotina</taxon>
        <taxon>Sordariomycetes</taxon>
        <taxon>Hypocreomycetidae</taxon>
        <taxon>Hypocreales</taxon>
        <taxon>Nectriaceae</taxon>
        <taxon>Fusarium</taxon>
        <taxon>Fusarium oxysporum species complex</taxon>
    </lineage>
</organism>
<protein>
    <recommendedName>
        <fullName evidence="11">lytic cellulose monooxygenase (C4-dehydrogenating)</fullName>
        <ecNumber evidence="11">1.14.99.56</ecNumber>
    </recommendedName>
</protein>
<evidence type="ECO:0000256" key="10">
    <source>
        <dbReference type="ARBA" id="ARBA00045077"/>
    </source>
</evidence>
<feature type="compositionally biased region" description="Polar residues" evidence="12">
    <location>
        <begin position="375"/>
        <end position="388"/>
    </location>
</feature>
<evidence type="ECO:0000256" key="6">
    <source>
        <dbReference type="ARBA" id="ARBA00023157"/>
    </source>
</evidence>
<dbReference type="KEGG" id="fox:FOXG_09647"/>
<evidence type="ECO:0000256" key="2">
    <source>
        <dbReference type="ARBA" id="ARBA00004613"/>
    </source>
</evidence>
<keyword evidence="4" id="KW-0732">Signal</keyword>
<keyword evidence="7" id="KW-0119">Carbohydrate metabolism</keyword>
<evidence type="ECO:0000256" key="4">
    <source>
        <dbReference type="ARBA" id="ARBA00022729"/>
    </source>
</evidence>
<reference evidence="14" key="1">
    <citation type="submission" date="2007-04" db="EMBL/GenBank/DDBJ databases">
        <authorList>
            <consortium name="The Broad Institute Genome Sequencing Platform"/>
            <person name="Birren B."/>
            <person name="Lander E."/>
            <person name="Galagan J."/>
            <person name="Nusbaum C."/>
            <person name="Devon K."/>
            <person name="Ma L.-J."/>
            <person name="Jaffe D."/>
            <person name="Butler J."/>
            <person name="Alvarez P."/>
            <person name="Gnerre S."/>
            <person name="Grabherr M."/>
            <person name="Kleber M."/>
            <person name="Mauceli E."/>
            <person name="Brockman W."/>
            <person name="MacCallum I.A."/>
            <person name="Young S."/>
            <person name="LaButti K."/>
            <person name="DeCaprio D."/>
            <person name="Crawford M."/>
            <person name="Koehrsen M."/>
            <person name="Engels R."/>
            <person name="Montgomery P."/>
            <person name="Pearson M."/>
            <person name="Howarth C."/>
            <person name="Larson L."/>
            <person name="White J."/>
            <person name="O'Leary S."/>
            <person name="Kodira C."/>
            <person name="Zeng Q."/>
            <person name="Yandava C."/>
            <person name="Alvarado L."/>
            <person name="Kistler C."/>
            <person name="Shim W.-B."/>
            <person name="Kang S."/>
            <person name="Woloshuk C."/>
        </authorList>
    </citation>
    <scope>NUCLEOTIDE SEQUENCE</scope>
    <source>
        <strain evidence="14">4287</strain>
    </source>
</reference>
<dbReference type="GO" id="GO:0005576">
    <property type="term" value="C:extracellular region"/>
    <property type="evidence" value="ECO:0007669"/>
    <property type="project" value="UniProtKB-SubCell"/>
</dbReference>
<evidence type="ECO:0000313" key="14">
    <source>
        <dbReference type="EMBL" id="KNB08965.1"/>
    </source>
</evidence>
<dbReference type="RefSeq" id="XP_018247010.1">
    <property type="nucleotide sequence ID" value="XM_018388862.1"/>
</dbReference>
<dbReference type="Pfam" id="PF03443">
    <property type="entry name" value="AA9"/>
    <property type="match status" value="1"/>
</dbReference>
<evidence type="ECO:0000256" key="1">
    <source>
        <dbReference type="ARBA" id="ARBA00001973"/>
    </source>
</evidence>
<dbReference type="CDD" id="cd21175">
    <property type="entry name" value="LPMO_AA9"/>
    <property type="match status" value="1"/>
</dbReference>
<keyword evidence="5" id="KW-0136">Cellulose degradation</keyword>
<accession>A0A0J9VD59</accession>
<dbReference type="InterPro" id="IPR005103">
    <property type="entry name" value="AA9_LPMO"/>
</dbReference>
<evidence type="ECO:0000256" key="7">
    <source>
        <dbReference type="ARBA" id="ARBA00023277"/>
    </source>
</evidence>
<keyword evidence="6" id="KW-1015">Disulfide bond</keyword>
<dbReference type="PANTHER" id="PTHR33353:SF2">
    <property type="entry name" value="ENDO-BETA-1,4-GLUCANASE D"/>
    <property type="match status" value="1"/>
</dbReference>
<gene>
    <name evidence="14" type="ORF">FOXG_09647</name>
</gene>
<evidence type="ECO:0000256" key="12">
    <source>
        <dbReference type="SAM" id="MobiDB-lite"/>
    </source>
</evidence>
<comment type="cofactor">
    <cofactor evidence="1">
        <name>Cu(2+)</name>
        <dbReference type="ChEBI" id="CHEBI:29036"/>
    </cofactor>
</comment>
<reference evidence="14" key="2">
    <citation type="journal article" date="2010" name="Nature">
        <title>Comparative genomics reveals mobile pathogenicity chromosomes in Fusarium.</title>
        <authorList>
            <person name="Ma L.J."/>
            <person name="van der Does H.C."/>
            <person name="Borkovich K.A."/>
            <person name="Coleman J.J."/>
            <person name="Daboussi M.J."/>
            <person name="Di Pietro A."/>
            <person name="Dufresne M."/>
            <person name="Freitag M."/>
            <person name="Grabherr M."/>
            <person name="Henrissat B."/>
            <person name="Houterman P.M."/>
            <person name="Kang S."/>
            <person name="Shim W.B."/>
            <person name="Woloshuk C."/>
            <person name="Xie X."/>
            <person name="Xu J.R."/>
            <person name="Antoniw J."/>
            <person name="Baker S.E."/>
            <person name="Bluhm B.H."/>
            <person name="Breakspear A."/>
            <person name="Brown D.W."/>
            <person name="Butchko R.A."/>
            <person name="Chapman S."/>
            <person name="Coulson R."/>
            <person name="Coutinho P.M."/>
            <person name="Danchin E.G."/>
            <person name="Diener A."/>
            <person name="Gale L.R."/>
            <person name="Gardiner D.M."/>
            <person name="Goff S."/>
            <person name="Hammond-Kosack K.E."/>
            <person name="Hilburn K."/>
            <person name="Hua-Van A."/>
            <person name="Jonkers W."/>
            <person name="Kazan K."/>
            <person name="Kodira C.D."/>
            <person name="Koehrsen M."/>
            <person name="Kumar L."/>
            <person name="Lee Y.H."/>
            <person name="Li L."/>
            <person name="Manners J.M."/>
            <person name="Miranda-Saavedra D."/>
            <person name="Mukherjee M."/>
            <person name="Park G."/>
            <person name="Park J."/>
            <person name="Park S.Y."/>
            <person name="Proctor R.H."/>
            <person name="Regev A."/>
            <person name="Ruiz-Roldan M.C."/>
            <person name="Sain D."/>
            <person name="Sakthikumar S."/>
            <person name="Sykes S."/>
            <person name="Schwartz D.C."/>
            <person name="Turgeon B.G."/>
            <person name="Wapinski I."/>
            <person name="Yoder O."/>
            <person name="Young S."/>
            <person name="Zeng Q."/>
            <person name="Zhou S."/>
            <person name="Galagan J."/>
            <person name="Cuomo C.A."/>
            <person name="Kistler H.C."/>
            <person name="Rep M."/>
        </authorList>
    </citation>
    <scope>NUCLEOTIDE SEQUENCE [LARGE SCALE GENOMIC DNA]</scope>
    <source>
        <strain evidence="14">4287</strain>
    </source>
</reference>
<sequence length="388" mass="41139">MSSVLLDFFPSHHHQQIFIFFHSLQSFFRRASLSFLSFQFNRASLQHYQSILLSLKPTPFKMKFSALALAALSQVASAHYFFDVSALNGVESKSFQYIRDFTRPTKYNPIKFSSNPSADIRDNSFADGEDIICNQGATGTGGNTEVLEVKGGDVMTFKLAVGAKMGHPGPTLAYMSAAGSDVKSYKGDGDWFKIMEEGVCNASGDFTKDAWCNYDAPSFDVKIPQGTPNGEYLLRVEHIGIHRSHVNQPEHYVSCAQVKVTGGSDGTVDAEMVKFPGAYKDTDEYANFSIYGGAKAFPMPGPKVWDGAASAGGSTGGNTEAPAAGNTEAPASTPAPEAGNGQQNGGEQAAPSATPEAGNNNGQNGGFPGAANQQFQGQTGSNGSPCSA</sequence>
<dbReference type="GeneID" id="28951187"/>
<dbReference type="EC" id="1.14.99.56" evidence="11"/>
<dbReference type="Gene3D" id="2.70.50.70">
    <property type="match status" value="1"/>
</dbReference>
<name>A0A0J9VD59_FUSO4</name>